<feature type="region of interest" description="Disordered" evidence="1">
    <location>
        <begin position="1"/>
        <end position="76"/>
    </location>
</feature>
<reference evidence="3" key="1">
    <citation type="submission" date="2016-04" db="EMBL/GenBank/DDBJ databases">
        <authorList>
            <person name="Chen L."/>
            <person name="Zhuang W."/>
            <person name="Wang G."/>
        </authorList>
    </citation>
    <scope>NUCLEOTIDE SEQUENCE [LARGE SCALE GENOMIC DNA]</scope>
    <source>
        <strain evidence="3">208</strain>
    </source>
</reference>
<feature type="compositionally biased region" description="Basic and acidic residues" evidence="1">
    <location>
        <begin position="1"/>
        <end position="12"/>
    </location>
</feature>
<dbReference type="EMBL" id="LWBP01000024">
    <property type="protein sequence ID" value="OQP67556.1"/>
    <property type="molecule type" value="Genomic_DNA"/>
</dbReference>
<evidence type="ECO:0000256" key="1">
    <source>
        <dbReference type="SAM" id="MobiDB-lite"/>
    </source>
</evidence>
<dbReference type="Proteomes" id="UP000192276">
    <property type="component" value="Unassembled WGS sequence"/>
</dbReference>
<evidence type="ECO:0000313" key="2">
    <source>
        <dbReference type="EMBL" id="OQP67556.1"/>
    </source>
</evidence>
<proteinExistence type="predicted"/>
<keyword evidence="3" id="KW-1185">Reference proteome</keyword>
<sequence>MRGGREVIDRASDGGAFTGPLAVQTGVNTADAEVGRSPGESPEAAHFNNRGGRLWKGTVPGAIKNPALRQGSYKKL</sequence>
<dbReference type="AlphaFoldDB" id="A0A1V9GAT5"/>
<comment type="caution">
    <text evidence="2">The sequence shown here is derived from an EMBL/GenBank/DDBJ whole genome shotgun (WGS) entry which is preliminary data.</text>
</comment>
<accession>A0A1V9GAT5</accession>
<organism evidence="2 3">
    <name type="scientific">Niastella populi</name>
    <dbReference type="NCBI Taxonomy" id="550983"/>
    <lineage>
        <taxon>Bacteria</taxon>
        <taxon>Pseudomonadati</taxon>
        <taxon>Bacteroidota</taxon>
        <taxon>Chitinophagia</taxon>
        <taxon>Chitinophagales</taxon>
        <taxon>Chitinophagaceae</taxon>
        <taxon>Niastella</taxon>
    </lineage>
</organism>
<protein>
    <submittedName>
        <fullName evidence="2">Uncharacterized protein</fullName>
    </submittedName>
</protein>
<gene>
    <name evidence="2" type="ORF">A4R26_12120</name>
</gene>
<evidence type="ECO:0000313" key="3">
    <source>
        <dbReference type="Proteomes" id="UP000192276"/>
    </source>
</evidence>
<name>A0A1V9GAT5_9BACT</name>